<feature type="domain" description="pPIWI-RE three-gene island" evidence="2">
    <location>
        <begin position="25"/>
        <end position="178"/>
    </location>
</feature>
<keyword evidence="4" id="KW-1185">Reference proteome</keyword>
<dbReference type="Proteomes" id="UP000644020">
    <property type="component" value="Unassembled WGS sequence"/>
</dbReference>
<dbReference type="AlphaFoldDB" id="A0A918WCV8"/>
<protein>
    <recommendedName>
        <fullName evidence="2">pPIWI-RE three-gene island domain-containing protein</fullName>
    </recommendedName>
</protein>
<evidence type="ECO:0000259" key="2">
    <source>
        <dbReference type="Pfam" id="PF18155"/>
    </source>
</evidence>
<feature type="region of interest" description="Disordered" evidence="1">
    <location>
        <begin position="375"/>
        <end position="417"/>
    </location>
</feature>
<name>A0A918WCV8_9ACTN</name>
<evidence type="ECO:0000313" key="3">
    <source>
        <dbReference type="EMBL" id="GHB01523.1"/>
    </source>
</evidence>
<organism evidence="3 4">
    <name type="scientific">Streptomyces termitum</name>
    <dbReference type="NCBI Taxonomy" id="67368"/>
    <lineage>
        <taxon>Bacteria</taxon>
        <taxon>Bacillati</taxon>
        <taxon>Actinomycetota</taxon>
        <taxon>Actinomycetes</taxon>
        <taxon>Kitasatosporales</taxon>
        <taxon>Streptomycetaceae</taxon>
        <taxon>Streptomyces</taxon>
    </lineage>
</organism>
<dbReference type="RefSeq" id="WP_189981483.1">
    <property type="nucleotide sequence ID" value="NZ_BMUL01000016.1"/>
</dbReference>
<dbReference type="EMBL" id="BMUL01000016">
    <property type="protein sequence ID" value="GHB01523.1"/>
    <property type="molecule type" value="Genomic_DNA"/>
</dbReference>
<evidence type="ECO:0000256" key="1">
    <source>
        <dbReference type="SAM" id="MobiDB-lite"/>
    </source>
</evidence>
<feature type="region of interest" description="Disordered" evidence="1">
    <location>
        <begin position="579"/>
        <end position="627"/>
    </location>
</feature>
<dbReference type="SUPFAM" id="SSF52540">
    <property type="entry name" value="P-loop containing nucleoside triphosphate hydrolases"/>
    <property type="match status" value="1"/>
</dbReference>
<reference evidence="3" key="1">
    <citation type="journal article" date="2014" name="Int. J. Syst. Evol. Microbiol.">
        <title>Complete genome sequence of Corynebacterium casei LMG S-19264T (=DSM 44701T), isolated from a smear-ripened cheese.</title>
        <authorList>
            <consortium name="US DOE Joint Genome Institute (JGI-PGF)"/>
            <person name="Walter F."/>
            <person name="Albersmeier A."/>
            <person name="Kalinowski J."/>
            <person name="Ruckert C."/>
        </authorList>
    </citation>
    <scope>NUCLEOTIDE SEQUENCE</scope>
    <source>
        <strain evidence="3">JCM 4518</strain>
    </source>
</reference>
<gene>
    <name evidence="3" type="ORF">GCM10010305_50950</name>
</gene>
<reference evidence="3" key="2">
    <citation type="submission" date="2020-09" db="EMBL/GenBank/DDBJ databases">
        <authorList>
            <person name="Sun Q."/>
            <person name="Ohkuma M."/>
        </authorList>
    </citation>
    <scope>NUCLEOTIDE SEQUENCE</scope>
    <source>
        <strain evidence="3">JCM 4518</strain>
    </source>
</reference>
<dbReference type="InterPro" id="IPR027417">
    <property type="entry name" value="P-loop_NTPase"/>
</dbReference>
<dbReference type="InterPro" id="IPR055254">
    <property type="entry name" value="pPIWI_RE_Z"/>
</dbReference>
<sequence length="1188" mass="132509">MRDRSSWFAELSPRVRAAWPKDRGPIRATRLFRVELGLYLLERLRPGEPARAAWTVLGGYPFALVGDRTPERERMLQVARHLLWMLRRPRTWERALRQYASFPTEMRGYLVTDHDAPARRQEPAIASDRWKTYERALTTAPPFHLRQRLKIARPGRSYRFPQGKLLTSVRLPEHLPVGTARPHGLLRPPGAGRPIETTWDELLATAAWMDERLRITDPRKTWHNRVQRVELDLLDPEGTAYRPSRKLSVDGLFHLVGMVGAGKSTLRDVLTVQAAREGRKVTIVVGDVAEQLTLVALFRTLKLKVAPVLGSSTRARNTQRMHRRLAGAGATSLLGHKARHFTYLSTACPLDALRGTEASQPLDILESPCTRLYSADPRKATPKPAGANVPTPESPTADEPGETSTGRSDTGHGCPLWSECPRQRGAHDLVDADIWVANPASLLYGLVPRHQNRERARFLEAACVRSDLIIVDEADRVQMQLDSMFVPSATLVGRAPDSWLDELQAHTTDEFARNGRLQLSDTDVDRWSSALTASIAATNRLYSMLMRHRKLRTWVQADYFSTWTLQQKLVEDWFRDRPASDGHNAQDEADDETDDEFEEDLSEEDDPDGTDAHDTPEDEEPTDPHGARRAAVMEVLDAFRDEPLGGVRPGSPELAELVGLAHDLLHTLDEDRTRVRATATLRKLSGVDPASADELHDKTMRFEFTLLLGVLQQRLDVLTELWPTVEAALNLESTDNQLSRRPPLDYGPLVPESPMGNILGFQFLTEEPDAVPGSGSAILRFFRCAGVGRSLLTSLHEVSSLDGAPSANVLLMSGTSWAGTAVGAHVLAPVRAILKSSPKERSALRRTSFRKIFIPGPDGKPLHLSGMRPDRRPKVLELMLEGLARPRGDQLQSDFEQELNLIGSARRKRLLVLVGSYEEARRGFQLLDGIPRWKGKVRRLIADDAELEISFGGATPGDPSTVTEPGTLRRGDVASFGSMDAEILIAPLMSVERGHNILNDAGQAAIGSVFFLARPHPRPHDIGLAVQGINSWVTRLVDGDGFDELVSSAPDLNRAGRTFRREARARWRHLLTRRMAWRHLNDEDKAAFTWDRLVVMWQVIGRLVRGGVPARVVFVDSRFAEREAAGLGPDTFRTGLLASMVHVLAPYFDDAGPLPLDQRQLVQTLYEPLYLALKNVPTHQPDAPRRAT</sequence>
<accession>A0A918WCV8</accession>
<comment type="caution">
    <text evidence="3">The sequence shown here is derived from an EMBL/GenBank/DDBJ whole genome shotgun (WGS) entry which is preliminary data.</text>
</comment>
<dbReference type="Pfam" id="PF18155">
    <property type="entry name" value="pPIWI_RE_Z"/>
    <property type="match status" value="1"/>
</dbReference>
<feature type="compositionally biased region" description="Acidic residues" evidence="1">
    <location>
        <begin position="587"/>
        <end position="609"/>
    </location>
</feature>
<evidence type="ECO:0000313" key="4">
    <source>
        <dbReference type="Proteomes" id="UP000644020"/>
    </source>
</evidence>
<proteinExistence type="predicted"/>